<feature type="domain" description="PGG" evidence="3">
    <location>
        <begin position="73"/>
        <end position="186"/>
    </location>
</feature>
<keyword evidence="2" id="KW-0812">Transmembrane</keyword>
<accession>A0A9Q0CS57</accession>
<protein>
    <recommendedName>
        <fullName evidence="3">PGG domain-containing protein</fullName>
    </recommendedName>
</protein>
<reference evidence="4" key="1">
    <citation type="journal article" date="2022" name="Cell">
        <title>Repeat-based holocentromeres influence genome architecture and karyotype evolution.</title>
        <authorList>
            <person name="Hofstatter P.G."/>
            <person name="Thangavel G."/>
            <person name="Lux T."/>
            <person name="Neumann P."/>
            <person name="Vondrak T."/>
            <person name="Novak P."/>
            <person name="Zhang M."/>
            <person name="Costa L."/>
            <person name="Castellani M."/>
            <person name="Scott A."/>
            <person name="Toegelov H."/>
            <person name="Fuchs J."/>
            <person name="Mata-Sucre Y."/>
            <person name="Dias Y."/>
            <person name="Vanzela A.L.L."/>
            <person name="Huettel B."/>
            <person name="Almeida C.C.S."/>
            <person name="Simkova H."/>
            <person name="Souza G."/>
            <person name="Pedrosa-Harand A."/>
            <person name="Macas J."/>
            <person name="Mayer K.F.X."/>
            <person name="Houben A."/>
            <person name="Marques A."/>
        </authorList>
    </citation>
    <scope>NUCLEOTIDE SEQUENCE</scope>
    <source>
        <strain evidence="4">RhyBre1mFocal</strain>
    </source>
</reference>
<feature type="transmembrane region" description="Helical" evidence="2">
    <location>
        <begin position="188"/>
        <end position="209"/>
    </location>
</feature>
<dbReference type="Proteomes" id="UP001151287">
    <property type="component" value="Unassembled WGS sequence"/>
</dbReference>
<organism evidence="4 5">
    <name type="scientific">Rhynchospora breviuscula</name>
    <dbReference type="NCBI Taxonomy" id="2022672"/>
    <lineage>
        <taxon>Eukaryota</taxon>
        <taxon>Viridiplantae</taxon>
        <taxon>Streptophyta</taxon>
        <taxon>Embryophyta</taxon>
        <taxon>Tracheophyta</taxon>
        <taxon>Spermatophyta</taxon>
        <taxon>Magnoliopsida</taxon>
        <taxon>Liliopsida</taxon>
        <taxon>Poales</taxon>
        <taxon>Cyperaceae</taxon>
        <taxon>Cyperoideae</taxon>
        <taxon>Rhynchosporeae</taxon>
        <taxon>Rhynchospora</taxon>
    </lineage>
</organism>
<dbReference type="GO" id="GO:0016020">
    <property type="term" value="C:membrane"/>
    <property type="evidence" value="ECO:0007669"/>
    <property type="project" value="TreeGrafter"/>
</dbReference>
<comment type="caution">
    <text evidence="4">The sequence shown here is derived from an EMBL/GenBank/DDBJ whole genome shotgun (WGS) entry which is preliminary data.</text>
</comment>
<dbReference type="OrthoDB" id="785966at2759"/>
<evidence type="ECO:0000259" key="3">
    <source>
        <dbReference type="Pfam" id="PF13962"/>
    </source>
</evidence>
<feature type="compositionally biased region" description="Polar residues" evidence="1">
    <location>
        <begin position="1"/>
        <end position="27"/>
    </location>
</feature>
<evidence type="ECO:0000256" key="2">
    <source>
        <dbReference type="SAM" id="Phobius"/>
    </source>
</evidence>
<dbReference type="AlphaFoldDB" id="A0A9Q0CS57"/>
<evidence type="ECO:0000313" key="4">
    <source>
        <dbReference type="EMBL" id="KAJ1698752.1"/>
    </source>
</evidence>
<name>A0A9Q0CS57_9POAL</name>
<sequence>MSDNQPQSQIPNSPNHQDLSETSKSPPRNGPNPTLPESLNNAQNSTTREVPTIPQNQIEPQETRQVVAEDDQEFFKEMRGWLMIVAILAAGSTYQAGLNPPGSVWQEDDKDHHHVAGNPILHDKFFKRYQAFFYCNAISFLSSLVIIIFLMNKTFYRERSRIKVLEITMVLDLFSFMAAYAVGSCRRVTSSIYVFLLMGGVFVYVISFARHYSLLRGFAHQMPCVRPCIRARENQMQQHVRFRQQAEA</sequence>
<feature type="transmembrane region" description="Helical" evidence="2">
    <location>
        <begin position="131"/>
        <end position="152"/>
    </location>
</feature>
<gene>
    <name evidence="4" type="ORF">LUZ63_007264</name>
</gene>
<feature type="transmembrane region" description="Helical" evidence="2">
    <location>
        <begin position="164"/>
        <end position="182"/>
    </location>
</feature>
<keyword evidence="5" id="KW-1185">Reference proteome</keyword>
<dbReference type="InterPro" id="IPR026961">
    <property type="entry name" value="PGG_dom"/>
</dbReference>
<dbReference type="Pfam" id="PF13962">
    <property type="entry name" value="PGG"/>
    <property type="match status" value="1"/>
</dbReference>
<keyword evidence="2" id="KW-1133">Transmembrane helix</keyword>
<dbReference type="PANTHER" id="PTHR24177">
    <property type="entry name" value="CASKIN"/>
    <property type="match status" value="1"/>
</dbReference>
<feature type="compositionally biased region" description="Polar residues" evidence="1">
    <location>
        <begin position="35"/>
        <end position="64"/>
    </location>
</feature>
<proteinExistence type="predicted"/>
<feature type="region of interest" description="Disordered" evidence="1">
    <location>
        <begin position="1"/>
        <end position="65"/>
    </location>
</feature>
<evidence type="ECO:0000256" key="1">
    <source>
        <dbReference type="SAM" id="MobiDB-lite"/>
    </source>
</evidence>
<dbReference type="EMBL" id="JAMQYH010000002">
    <property type="protein sequence ID" value="KAJ1698752.1"/>
    <property type="molecule type" value="Genomic_DNA"/>
</dbReference>
<keyword evidence="2" id="KW-0472">Membrane</keyword>
<dbReference type="PANTHER" id="PTHR24177:SF432">
    <property type="entry name" value="OS06G0286146 PROTEIN"/>
    <property type="match status" value="1"/>
</dbReference>
<evidence type="ECO:0000313" key="5">
    <source>
        <dbReference type="Proteomes" id="UP001151287"/>
    </source>
</evidence>
<feature type="transmembrane region" description="Helical" evidence="2">
    <location>
        <begin position="80"/>
        <end position="98"/>
    </location>
</feature>